<dbReference type="AlphaFoldDB" id="A0A1J9R0S0"/>
<dbReference type="PROSITE" id="PS51354">
    <property type="entry name" value="GLUTAREDOXIN_2"/>
    <property type="match status" value="1"/>
</dbReference>
<organism evidence="2 3">
    <name type="scientific">Diplodia corticola</name>
    <dbReference type="NCBI Taxonomy" id="236234"/>
    <lineage>
        <taxon>Eukaryota</taxon>
        <taxon>Fungi</taxon>
        <taxon>Dikarya</taxon>
        <taxon>Ascomycota</taxon>
        <taxon>Pezizomycotina</taxon>
        <taxon>Dothideomycetes</taxon>
        <taxon>Dothideomycetes incertae sedis</taxon>
        <taxon>Botryosphaeriales</taxon>
        <taxon>Botryosphaeriaceae</taxon>
        <taxon>Diplodia</taxon>
    </lineage>
</organism>
<feature type="compositionally biased region" description="Low complexity" evidence="1">
    <location>
        <begin position="173"/>
        <end position="185"/>
    </location>
</feature>
<comment type="caution">
    <text evidence="2">The sequence shown here is derived from an EMBL/GenBank/DDBJ whole genome shotgun (WGS) entry which is preliminary data.</text>
</comment>
<dbReference type="SUPFAM" id="SSF52833">
    <property type="entry name" value="Thioredoxin-like"/>
    <property type="match status" value="1"/>
</dbReference>
<proteinExistence type="predicted"/>
<dbReference type="InterPro" id="IPR036249">
    <property type="entry name" value="Thioredoxin-like_sf"/>
</dbReference>
<dbReference type="Gene3D" id="3.40.30.10">
    <property type="entry name" value="Glutaredoxin"/>
    <property type="match status" value="1"/>
</dbReference>
<feature type="compositionally biased region" description="Low complexity" evidence="1">
    <location>
        <begin position="399"/>
        <end position="413"/>
    </location>
</feature>
<dbReference type="STRING" id="236234.A0A1J9R0S0"/>
<reference evidence="2 3" key="1">
    <citation type="submission" date="2016-10" db="EMBL/GenBank/DDBJ databases">
        <title>Proteomics and genomics reveal pathogen-plant mechanisms compatible with a hemibiotrophic lifestyle of Diplodia corticola.</title>
        <authorList>
            <person name="Fernandes I."/>
            <person name="De Jonge R."/>
            <person name="Van De Peer Y."/>
            <person name="Devreese B."/>
            <person name="Alves A."/>
            <person name="Esteves A.C."/>
        </authorList>
    </citation>
    <scope>NUCLEOTIDE SEQUENCE [LARGE SCALE GENOMIC DNA]</scope>
    <source>
        <strain evidence="2 3">CBS 112549</strain>
    </source>
</reference>
<evidence type="ECO:0000313" key="3">
    <source>
        <dbReference type="Proteomes" id="UP000183809"/>
    </source>
</evidence>
<feature type="compositionally biased region" description="Basic and acidic residues" evidence="1">
    <location>
        <begin position="289"/>
        <end position="303"/>
    </location>
</feature>
<keyword evidence="3" id="KW-1185">Reference proteome</keyword>
<feature type="region of interest" description="Disordered" evidence="1">
    <location>
        <begin position="125"/>
        <end position="154"/>
    </location>
</feature>
<dbReference type="GeneID" id="31013825"/>
<feature type="compositionally biased region" description="Basic and acidic residues" evidence="1">
    <location>
        <begin position="362"/>
        <end position="398"/>
    </location>
</feature>
<evidence type="ECO:0000256" key="1">
    <source>
        <dbReference type="SAM" id="MobiDB-lite"/>
    </source>
</evidence>
<dbReference type="RefSeq" id="XP_020130102.1">
    <property type="nucleotide sequence ID" value="XM_020273564.1"/>
</dbReference>
<dbReference type="EMBL" id="MNUE01000027">
    <property type="protein sequence ID" value="OJD33842.1"/>
    <property type="molecule type" value="Genomic_DNA"/>
</dbReference>
<feature type="compositionally biased region" description="Polar residues" evidence="1">
    <location>
        <begin position="225"/>
        <end position="236"/>
    </location>
</feature>
<gene>
    <name evidence="2" type="ORF">BKCO1_2700035</name>
</gene>
<feature type="compositionally biased region" description="Basic and acidic residues" evidence="1">
    <location>
        <begin position="143"/>
        <end position="153"/>
    </location>
</feature>
<dbReference type="OrthoDB" id="9932926at2759"/>
<evidence type="ECO:0000313" key="2">
    <source>
        <dbReference type="EMBL" id="OJD33842.1"/>
    </source>
</evidence>
<protein>
    <submittedName>
        <fullName evidence="2">Neurofilament protein h form h2 protein</fullName>
    </submittedName>
</protein>
<feature type="compositionally biased region" description="Polar residues" evidence="1">
    <location>
        <begin position="186"/>
        <end position="204"/>
    </location>
</feature>
<accession>A0A1J9R0S0</accession>
<dbReference type="Proteomes" id="UP000183809">
    <property type="component" value="Unassembled WGS sequence"/>
</dbReference>
<name>A0A1J9R0S0_9PEZI</name>
<feature type="region of interest" description="Disordered" evidence="1">
    <location>
        <begin position="173"/>
        <end position="253"/>
    </location>
</feature>
<sequence>MASDMSKWDNDMTLYLFTSLTAGSSHIVTATSRIETILRANRIPFTYIDTATNEDAKRLYMRRGQGKKFPLLVKEGYFLGGITEVEEWNEFGELEDEIGEVAEPETSIVTAPLKAGFASPYPLNASAGDKKKPASSGASIASSKKDKDADETPRVSLEAAQAFGKAGNEAASIAASKKSAPSIKSNLSTHSTLPDKTSESQSLDAFSPRPSVDSAVPAPLGLGSKSPSPTGQTFAGNTEHASHRGSTMSAATDDAIKALEEALAIPEGDEVDVSSLSLKEEPAAADEGASVKDHAGSKEDITKVDSSSATTAVVDDRSSVAAPSTAPTEKEEQEAHASAPAKDNDASAPEASHANLAPQDDDTPKASTDEIREKGIDPSFDNTREVKEEEDTEKKGKETTATTTGEQQATTTVAGDEDVTAPTSSASS</sequence>
<feature type="region of interest" description="Disordered" evidence="1">
    <location>
        <begin position="266"/>
        <end position="428"/>
    </location>
</feature>